<evidence type="ECO:0000313" key="2">
    <source>
        <dbReference type="Proteomes" id="UP001062263"/>
    </source>
</evidence>
<accession>A0ABN6QEB9</accession>
<dbReference type="EMBL" id="AP025943">
    <property type="protein sequence ID" value="BDL42538.1"/>
    <property type="molecule type" value="Genomic_DNA"/>
</dbReference>
<keyword evidence="2" id="KW-1185">Reference proteome</keyword>
<reference evidence="1" key="1">
    <citation type="submission" date="2022-06" db="EMBL/GenBank/DDBJ databases">
        <title>Akkermansia biwalacus sp. nov., an anaerobic mucin-degrading bacterium isolated from human intestine.</title>
        <authorList>
            <person name="Kobayashi Y."/>
            <person name="Inoue S."/>
            <person name="Kawahara T."/>
            <person name="Kohda N."/>
        </authorList>
    </citation>
    <scope>NUCLEOTIDE SEQUENCE</scope>
    <source>
        <strain evidence="1">WON2089</strain>
    </source>
</reference>
<evidence type="ECO:0008006" key="3">
    <source>
        <dbReference type="Google" id="ProtNLM"/>
    </source>
</evidence>
<organism evidence="1 2">
    <name type="scientific">Akkermansia biwaensis</name>
    <dbReference type="NCBI Taxonomy" id="2946555"/>
    <lineage>
        <taxon>Bacteria</taxon>
        <taxon>Pseudomonadati</taxon>
        <taxon>Verrucomicrobiota</taxon>
        <taxon>Verrucomicrobiia</taxon>
        <taxon>Verrucomicrobiales</taxon>
        <taxon>Akkermansiaceae</taxon>
        <taxon>Akkermansia</taxon>
    </lineage>
</organism>
<evidence type="ECO:0000313" key="1">
    <source>
        <dbReference type="EMBL" id="BDL42538.1"/>
    </source>
</evidence>
<protein>
    <recommendedName>
        <fullName evidence="3">Lipoprotein</fullName>
    </recommendedName>
</protein>
<proteinExistence type="predicted"/>
<sequence length="178" mass="20323">MKSLVIYLLAGTAMLCPMNGNSEESVPSTPPPVKDPKDDFLPDMDFCSMVFQDISSKPIVWNDDRSLAVIYDETASGVLCYTFWCVKRNAQRRMVPIAKYAVWTDFPKKGILLDEKGLTVVLESTKWQKEGTTTISHYFPFTIPQAQISFTQKGNEHLNGAKNDDLEKEWKEFTKKWD</sequence>
<dbReference type="Proteomes" id="UP001062263">
    <property type="component" value="Chromosome"/>
</dbReference>
<dbReference type="RefSeq" id="WP_215435000.1">
    <property type="nucleotide sequence ID" value="NZ_AP025943.1"/>
</dbReference>
<name>A0ABN6QEB9_9BACT</name>
<gene>
    <name evidence="1" type="ORF">Abiwalacus_01120</name>
</gene>